<sequence length="400" mass="46501">METPQLRFRGFNDSWEKKAFDDCVVIKSKLIDPQDDKYSDYPHIGTANMEKHSGKLLDYKLVKEENLISGKYVFGEQDIIYGKINPQLGKVVFPKFKGLCSADAYPLSAKKNVMEPGFLFQQLLTPRFLKYSISVSMRTGMPKINRSELSGFKFILPSLNEQKKIASFFSLLDGRVEKQQAKIEALKEQRKGLLQKMFPQRGEHEPSFRFNGFMGEWEEKQLRDLFEIRDERQIPTIEAPLMAFTSTGGVEEKGDRYNREFLVKNKSKKYKRTEFNDLIYSSNNLDVGAIGRNKYGTAVISDVYEIFKTKEGVTPEFSELIIQQKNFLNKVLKYRQGALYGQYRIHADDFLSVEINVPSLKEQTKIGRFFSLIDRHIKKEEQKLEALKEQKKGFMQQMFI</sequence>
<proteinExistence type="inferred from homology"/>
<evidence type="ECO:0000256" key="3">
    <source>
        <dbReference type="ARBA" id="ARBA00023125"/>
    </source>
</evidence>
<feature type="domain" description="Type I restriction modification DNA specificity" evidence="5">
    <location>
        <begin position="13"/>
        <end position="186"/>
    </location>
</feature>
<keyword evidence="2" id="KW-0680">Restriction system</keyword>
<dbReference type="InterPro" id="IPR000055">
    <property type="entry name" value="Restrct_endonuc_typeI_TRD"/>
</dbReference>
<dbReference type="PANTHER" id="PTHR30408">
    <property type="entry name" value="TYPE-1 RESTRICTION ENZYME ECOKI SPECIFICITY PROTEIN"/>
    <property type="match status" value="1"/>
</dbReference>
<feature type="domain" description="Type I restriction modification DNA specificity" evidence="5">
    <location>
        <begin position="215"/>
        <end position="388"/>
    </location>
</feature>
<dbReference type="EMBL" id="WJNH01000006">
    <property type="protein sequence ID" value="MRG86707.1"/>
    <property type="molecule type" value="Genomic_DNA"/>
</dbReference>
<dbReference type="InterPro" id="IPR052021">
    <property type="entry name" value="Type-I_RS_S_subunit"/>
</dbReference>
<evidence type="ECO:0000313" key="6">
    <source>
        <dbReference type="EMBL" id="MRG86707.1"/>
    </source>
</evidence>
<protein>
    <recommendedName>
        <fullName evidence="5">Type I restriction modification DNA specificity domain-containing protein</fullName>
    </recommendedName>
</protein>
<dbReference type="OrthoDB" id="9795776at2"/>
<evidence type="ECO:0000259" key="5">
    <source>
        <dbReference type="Pfam" id="PF01420"/>
    </source>
</evidence>
<reference evidence="6 7" key="1">
    <citation type="submission" date="2019-11" db="EMBL/GenBank/DDBJ databases">
        <authorList>
            <person name="Li J."/>
        </authorList>
    </citation>
    <scope>NUCLEOTIDE SEQUENCE [LARGE SCALE GENOMIC DNA]</scope>
    <source>
        <strain evidence="6 7">J4</strain>
    </source>
</reference>
<dbReference type="GO" id="GO:0009307">
    <property type="term" value="P:DNA restriction-modification system"/>
    <property type="evidence" value="ECO:0007669"/>
    <property type="project" value="UniProtKB-KW"/>
</dbReference>
<dbReference type="RefSeq" id="WP_153728619.1">
    <property type="nucleotide sequence ID" value="NZ_WJNH01000006.1"/>
</dbReference>
<dbReference type="InterPro" id="IPR044946">
    <property type="entry name" value="Restrct_endonuc_typeI_TRD_sf"/>
</dbReference>
<dbReference type="PANTHER" id="PTHR30408:SF12">
    <property type="entry name" value="TYPE I RESTRICTION ENZYME MJAVIII SPECIFICITY SUBUNIT"/>
    <property type="match status" value="1"/>
</dbReference>
<dbReference type="Pfam" id="PF01420">
    <property type="entry name" value="Methylase_S"/>
    <property type="match status" value="2"/>
</dbReference>
<comment type="similarity">
    <text evidence="1">Belongs to the type-I restriction system S methylase family.</text>
</comment>
<dbReference type="AlphaFoldDB" id="A0A6G1X6Y6"/>
<dbReference type="Proteomes" id="UP000480185">
    <property type="component" value="Unassembled WGS sequence"/>
</dbReference>
<comment type="caution">
    <text evidence="6">The sequence shown here is derived from an EMBL/GenBank/DDBJ whole genome shotgun (WGS) entry which is preliminary data.</text>
</comment>
<name>A0A6G1X6Y6_9BACI</name>
<dbReference type="Gene3D" id="3.90.220.20">
    <property type="entry name" value="DNA methylase specificity domains"/>
    <property type="match status" value="2"/>
</dbReference>
<gene>
    <name evidence="6" type="ORF">GH754_10330</name>
</gene>
<keyword evidence="4" id="KW-0175">Coiled coil</keyword>
<evidence type="ECO:0000256" key="2">
    <source>
        <dbReference type="ARBA" id="ARBA00022747"/>
    </source>
</evidence>
<dbReference type="GO" id="GO:0003677">
    <property type="term" value="F:DNA binding"/>
    <property type="evidence" value="ECO:0007669"/>
    <property type="project" value="UniProtKB-KW"/>
</dbReference>
<evidence type="ECO:0000313" key="7">
    <source>
        <dbReference type="Proteomes" id="UP000480185"/>
    </source>
</evidence>
<organism evidence="6 7">
    <name type="scientific">Salinibacillus xinjiangensis</name>
    <dbReference type="NCBI Taxonomy" id="1229268"/>
    <lineage>
        <taxon>Bacteria</taxon>
        <taxon>Bacillati</taxon>
        <taxon>Bacillota</taxon>
        <taxon>Bacilli</taxon>
        <taxon>Bacillales</taxon>
        <taxon>Bacillaceae</taxon>
        <taxon>Salinibacillus</taxon>
    </lineage>
</organism>
<evidence type="ECO:0000256" key="4">
    <source>
        <dbReference type="SAM" id="Coils"/>
    </source>
</evidence>
<feature type="coiled-coil region" evidence="4">
    <location>
        <begin position="169"/>
        <end position="196"/>
    </location>
</feature>
<keyword evidence="7" id="KW-1185">Reference proteome</keyword>
<dbReference type="SUPFAM" id="SSF116734">
    <property type="entry name" value="DNA methylase specificity domain"/>
    <property type="match status" value="2"/>
</dbReference>
<feature type="coiled-coil region" evidence="4">
    <location>
        <begin position="370"/>
        <end position="397"/>
    </location>
</feature>
<keyword evidence="3" id="KW-0238">DNA-binding</keyword>
<evidence type="ECO:0000256" key="1">
    <source>
        <dbReference type="ARBA" id="ARBA00010923"/>
    </source>
</evidence>
<accession>A0A6G1X6Y6</accession>